<feature type="signal peptide" evidence="11">
    <location>
        <begin position="1"/>
        <end position="21"/>
    </location>
</feature>
<dbReference type="InterPro" id="IPR011009">
    <property type="entry name" value="Kinase-like_dom_sf"/>
</dbReference>
<dbReference type="Gene3D" id="3.30.200.20">
    <property type="entry name" value="Phosphorylase Kinase, domain 1"/>
    <property type="match status" value="1"/>
</dbReference>
<evidence type="ECO:0000313" key="13">
    <source>
        <dbReference type="Proteomes" id="UP000025227"/>
    </source>
</evidence>
<keyword evidence="3 8" id="KW-0547">Nucleotide-binding</keyword>
<feature type="binding site" evidence="8">
    <location>
        <position position="487"/>
    </location>
    <ligand>
        <name>ATP</name>
        <dbReference type="ChEBI" id="CHEBI:30616"/>
    </ligand>
</feature>
<keyword evidence="4" id="KW-0418">Kinase</keyword>
<dbReference type="GO" id="GO:0005524">
    <property type="term" value="F:ATP binding"/>
    <property type="evidence" value="ECO:0007669"/>
    <property type="project" value="UniProtKB-UniRule"/>
</dbReference>
<feature type="chain" id="PRO_5029542387" evidence="11">
    <location>
        <begin position="22"/>
        <end position="776"/>
    </location>
</feature>
<dbReference type="Proteomes" id="UP000025227">
    <property type="component" value="Unplaced"/>
</dbReference>
<evidence type="ECO:0000313" key="14">
    <source>
        <dbReference type="WBParaSite" id="HCON_00068340-00001"/>
    </source>
</evidence>
<evidence type="ECO:0000256" key="10">
    <source>
        <dbReference type="SAM" id="Phobius"/>
    </source>
</evidence>
<organism evidence="13 14">
    <name type="scientific">Haemonchus contortus</name>
    <name type="common">Barber pole worm</name>
    <dbReference type="NCBI Taxonomy" id="6289"/>
    <lineage>
        <taxon>Eukaryota</taxon>
        <taxon>Metazoa</taxon>
        <taxon>Ecdysozoa</taxon>
        <taxon>Nematoda</taxon>
        <taxon>Chromadorea</taxon>
        <taxon>Rhabditida</taxon>
        <taxon>Rhabditina</taxon>
        <taxon>Rhabditomorpha</taxon>
        <taxon>Strongyloidea</taxon>
        <taxon>Trichostrongylidae</taxon>
        <taxon>Haemonchus</taxon>
    </lineage>
</organism>
<feature type="compositionally biased region" description="Low complexity" evidence="9">
    <location>
        <begin position="331"/>
        <end position="341"/>
    </location>
</feature>
<keyword evidence="10" id="KW-1133">Transmembrane helix</keyword>
<comment type="subcellular location">
    <subcellularLocation>
        <location evidence="1">Membrane</location>
        <topology evidence="1">Single-pass membrane protein</topology>
    </subcellularLocation>
</comment>
<evidence type="ECO:0000259" key="12">
    <source>
        <dbReference type="PROSITE" id="PS50011"/>
    </source>
</evidence>
<dbReference type="GO" id="GO:0004714">
    <property type="term" value="F:transmembrane receptor protein tyrosine kinase activity"/>
    <property type="evidence" value="ECO:0007669"/>
    <property type="project" value="UniProtKB-EC"/>
</dbReference>
<dbReference type="OrthoDB" id="3256376at2759"/>
<name>A0A7I4YB96_HAECO</name>
<keyword evidence="10" id="KW-0812">Transmembrane</keyword>
<evidence type="ECO:0000256" key="8">
    <source>
        <dbReference type="PROSITE-ProRule" id="PRU10141"/>
    </source>
</evidence>
<dbReference type="InterPro" id="IPR001245">
    <property type="entry name" value="Ser-Thr/Tyr_kinase_cat_dom"/>
</dbReference>
<evidence type="ECO:0000256" key="4">
    <source>
        <dbReference type="ARBA" id="ARBA00022777"/>
    </source>
</evidence>
<dbReference type="PRINTS" id="PR00109">
    <property type="entry name" value="TYRKINASE"/>
</dbReference>
<dbReference type="InterPro" id="IPR008266">
    <property type="entry name" value="Tyr_kinase_AS"/>
</dbReference>
<feature type="domain" description="Protein kinase" evidence="12">
    <location>
        <begin position="455"/>
        <end position="751"/>
    </location>
</feature>
<dbReference type="InterPro" id="IPR000719">
    <property type="entry name" value="Prot_kinase_dom"/>
</dbReference>
<dbReference type="SUPFAM" id="SSF56112">
    <property type="entry name" value="Protein kinase-like (PK-like)"/>
    <property type="match status" value="1"/>
</dbReference>
<dbReference type="SMART" id="SM00219">
    <property type="entry name" value="TyrKc"/>
    <property type="match status" value="1"/>
</dbReference>
<accession>A0A7I4YB96</accession>
<dbReference type="PROSITE" id="PS00109">
    <property type="entry name" value="PROTEIN_KINASE_TYR"/>
    <property type="match status" value="1"/>
</dbReference>
<keyword evidence="6" id="KW-0829">Tyrosine-protein kinase</keyword>
<feature type="region of interest" description="Disordered" evidence="9">
    <location>
        <begin position="326"/>
        <end position="345"/>
    </location>
</feature>
<dbReference type="Gene3D" id="1.10.510.10">
    <property type="entry name" value="Transferase(Phosphotransferase) domain 1"/>
    <property type="match status" value="1"/>
</dbReference>
<keyword evidence="10" id="KW-0472">Membrane</keyword>
<evidence type="ECO:0000256" key="2">
    <source>
        <dbReference type="ARBA" id="ARBA00022679"/>
    </source>
</evidence>
<dbReference type="GO" id="GO:0007169">
    <property type="term" value="P:cell surface receptor protein tyrosine kinase signaling pathway"/>
    <property type="evidence" value="ECO:0007669"/>
    <property type="project" value="TreeGrafter"/>
</dbReference>
<evidence type="ECO:0000256" key="3">
    <source>
        <dbReference type="ARBA" id="ARBA00022741"/>
    </source>
</evidence>
<evidence type="ECO:0000256" key="5">
    <source>
        <dbReference type="ARBA" id="ARBA00022840"/>
    </source>
</evidence>
<dbReference type="AlphaFoldDB" id="A0A7I4YB96"/>
<keyword evidence="11" id="KW-0732">Signal</keyword>
<comment type="catalytic activity">
    <reaction evidence="7">
        <text>L-tyrosyl-[protein] + ATP = O-phospho-L-tyrosyl-[protein] + ADP + H(+)</text>
        <dbReference type="Rhea" id="RHEA:10596"/>
        <dbReference type="Rhea" id="RHEA-COMP:10136"/>
        <dbReference type="Rhea" id="RHEA-COMP:20101"/>
        <dbReference type="ChEBI" id="CHEBI:15378"/>
        <dbReference type="ChEBI" id="CHEBI:30616"/>
        <dbReference type="ChEBI" id="CHEBI:46858"/>
        <dbReference type="ChEBI" id="CHEBI:61978"/>
        <dbReference type="ChEBI" id="CHEBI:456216"/>
        <dbReference type="EC" id="2.7.10.1"/>
    </reaction>
</comment>
<dbReference type="InterPro" id="IPR017441">
    <property type="entry name" value="Protein_kinase_ATP_BS"/>
</dbReference>
<keyword evidence="2" id="KW-0808">Transferase</keyword>
<evidence type="ECO:0000256" key="1">
    <source>
        <dbReference type="ARBA" id="ARBA00004167"/>
    </source>
</evidence>
<evidence type="ECO:0000256" key="9">
    <source>
        <dbReference type="SAM" id="MobiDB-lite"/>
    </source>
</evidence>
<dbReference type="InterPro" id="IPR050122">
    <property type="entry name" value="RTK"/>
</dbReference>
<feature type="transmembrane region" description="Helical" evidence="10">
    <location>
        <begin position="378"/>
        <end position="400"/>
    </location>
</feature>
<dbReference type="PANTHER" id="PTHR24416">
    <property type="entry name" value="TYROSINE-PROTEIN KINASE RECEPTOR"/>
    <property type="match status" value="1"/>
</dbReference>
<proteinExistence type="predicted"/>
<dbReference type="PANTHER" id="PTHR24416:SF594">
    <property type="entry name" value="PROTEIN KINASE DOMAIN-CONTAINING PROTEIN"/>
    <property type="match status" value="1"/>
</dbReference>
<keyword evidence="5 8" id="KW-0067">ATP-binding</keyword>
<evidence type="ECO:0000256" key="6">
    <source>
        <dbReference type="ARBA" id="ARBA00023137"/>
    </source>
</evidence>
<evidence type="ECO:0000256" key="7">
    <source>
        <dbReference type="ARBA" id="ARBA00051243"/>
    </source>
</evidence>
<dbReference type="Pfam" id="PF07714">
    <property type="entry name" value="PK_Tyr_Ser-Thr"/>
    <property type="match status" value="1"/>
</dbReference>
<dbReference type="FunFam" id="1.10.510.10:FF:000554">
    <property type="entry name" value="Predicted protein"/>
    <property type="match status" value="1"/>
</dbReference>
<dbReference type="CDD" id="cd00192">
    <property type="entry name" value="PTKc"/>
    <property type="match status" value="1"/>
</dbReference>
<dbReference type="InterPro" id="IPR020635">
    <property type="entry name" value="Tyr_kinase_cat_dom"/>
</dbReference>
<dbReference type="WBParaSite" id="HCON_00068340-00001">
    <property type="protein sequence ID" value="HCON_00068340-00001"/>
    <property type="gene ID" value="HCON_00068340"/>
</dbReference>
<dbReference type="GO" id="GO:0043235">
    <property type="term" value="C:receptor complex"/>
    <property type="evidence" value="ECO:0007669"/>
    <property type="project" value="TreeGrafter"/>
</dbReference>
<sequence length="776" mass="87759">MNWLTISLLHTTIMPLSMVIALQQRSDCVAECAHLESHRAFESCVAECSKLPRKDNVPDIVYYPTPPKNVSIDTAVVIDNGKFLETTVTWSSTKDLSRTGFYLRYSAIGERCQRDFPGYFASNIGPKERSHPIPLLFNNHPLVINHDCEYRLQMHSKPYPYGDAAYTAIEHHKVPHCIDGFCACSEGAVELPTSLKATEVFGGVEITWKHNPKPERVYTFYITLHERFRPPIEFKDPSAFRFRIADDGERELSGTKGQTNYTYMFDYDLQRLDEYKVTLFAEDDHYCHTEDATTYFNTSALEPILLPNAIPKRPTSSMKHISVSRYAPQKSNSSAAGSSNSTDLPFTRAIGDSEEIEKTSPTLTKFPTIFNDIDPSTFIALLLVITMLSPLCTVFVYCMYRKRQSAKKRKLPRFGPWTLSHSRHSILETNILYRQPIEFRTPQTEEEWLIPSDDVSVGGVIGEGAFGLVCKGTMSGPKGMAVRVAIKQLKTNAIDEEREEFLREMDIMKQVGRHPNIVTMYGLCEEPDFQCMVMEYVPFGDLKHYLQNLRKQLSLAVSTLKTSLRMEESVTGPMHSSLIGTDQLQYSLDPAELQSFAAQVANGMAHLESLNITHRDLAARNILVGENKQLKISDFGMSRLGVYVKMSKGVIPLRWLSPEAIRDNIYSTKSDVWAYGIVLWEIVTLGGFPYPTVCDKDMLQYLLDGNRLEKPISCSDEIYAVMTECWRLCARDRPSFVCLCDRLGSLSIPYVEFAPNTTLPPHDGFELIDSGTIIAQ</sequence>
<dbReference type="PROSITE" id="PS50011">
    <property type="entry name" value="PROTEIN_KINASE_DOM"/>
    <property type="match status" value="1"/>
</dbReference>
<evidence type="ECO:0000256" key="11">
    <source>
        <dbReference type="SAM" id="SignalP"/>
    </source>
</evidence>
<dbReference type="OMA" id="QCMIMEY"/>
<dbReference type="GO" id="GO:0005886">
    <property type="term" value="C:plasma membrane"/>
    <property type="evidence" value="ECO:0007669"/>
    <property type="project" value="TreeGrafter"/>
</dbReference>
<protein>
    <submittedName>
        <fullName evidence="14">Protein kinase domain-containing protein</fullName>
    </submittedName>
</protein>
<keyword evidence="13" id="KW-1185">Reference proteome</keyword>
<dbReference type="PROSITE" id="PS00107">
    <property type="entry name" value="PROTEIN_KINASE_ATP"/>
    <property type="match status" value="1"/>
</dbReference>
<reference evidence="14" key="1">
    <citation type="submission" date="2020-12" db="UniProtKB">
        <authorList>
            <consortium name="WormBaseParasite"/>
        </authorList>
    </citation>
    <scope>IDENTIFICATION</scope>
    <source>
        <strain evidence="14">MHco3</strain>
    </source>
</reference>